<dbReference type="CDD" id="cd03809">
    <property type="entry name" value="GT4_MtfB-like"/>
    <property type="match status" value="1"/>
</dbReference>
<dbReference type="PANTHER" id="PTHR46401:SF2">
    <property type="entry name" value="GLYCOSYLTRANSFERASE WBBK-RELATED"/>
    <property type="match status" value="1"/>
</dbReference>
<dbReference type="InterPro" id="IPR001296">
    <property type="entry name" value="Glyco_trans_1"/>
</dbReference>
<evidence type="ECO:0000256" key="1">
    <source>
        <dbReference type="ARBA" id="ARBA00022679"/>
    </source>
</evidence>
<evidence type="ECO:0000313" key="5">
    <source>
        <dbReference type="Proteomes" id="UP000228635"/>
    </source>
</evidence>
<dbReference type="Gene3D" id="3.40.50.2000">
    <property type="entry name" value="Glycogen Phosphorylase B"/>
    <property type="match status" value="2"/>
</dbReference>
<dbReference type="Proteomes" id="UP000228635">
    <property type="component" value="Unassembled WGS sequence"/>
</dbReference>
<dbReference type="PANTHER" id="PTHR46401">
    <property type="entry name" value="GLYCOSYLTRANSFERASE WBBK-RELATED"/>
    <property type="match status" value="1"/>
</dbReference>
<keyword evidence="1" id="KW-0808">Transferase</keyword>
<evidence type="ECO:0008006" key="6">
    <source>
        <dbReference type="Google" id="ProtNLM"/>
    </source>
</evidence>
<dbReference type="AlphaFoldDB" id="A0A2M6WIW9"/>
<name>A0A2M6WIW9_9BACT</name>
<reference evidence="5" key="1">
    <citation type="submission" date="2017-09" db="EMBL/GenBank/DDBJ databases">
        <title>Depth-based differentiation of microbial function through sediment-hosted aquifers and enrichment of novel symbionts in the deep terrestrial subsurface.</title>
        <authorList>
            <person name="Probst A.J."/>
            <person name="Ladd B."/>
            <person name="Jarett J.K."/>
            <person name="Geller-Mcgrath D.E."/>
            <person name="Sieber C.M.K."/>
            <person name="Emerson J.B."/>
            <person name="Anantharaman K."/>
            <person name="Thomas B.C."/>
            <person name="Malmstrom R."/>
            <person name="Stieglmeier M."/>
            <person name="Klingl A."/>
            <person name="Woyke T."/>
            <person name="Ryan C.M."/>
            <person name="Banfield J.F."/>
        </authorList>
    </citation>
    <scope>NUCLEOTIDE SEQUENCE [LARGE SCALE GENOMIC DNA]</scope>
</reference>
<dbReference type="FunFam" id="3.40.50.2000:FF:000119">
    <property type="entry name" value="Glycosyl transferase group 1"/>
    <property type="match status" value="1"/>
</dbReference>
<comment type="caution">
    <text evidence="4">The sequence shown here is derived from an EMBL/GenBank/DDBJ whole genome shotgun (WGS) entry which is preliminary data.</text>
</comment>
<accession>A0A2M6WIW9</accession>
<dbReference type="InterPro" id="IPR028098">
    <property type="entry name" value="Glyco_trans_4-like_N"/>
</dbReference>
<sequence length="393" mass="45606">MKILVDVRLLGRGTYSGIQEYTEQLLRHLYLADTTNHYRLFYTGFKKQPLPSWITDRPGTVLYDARIPNQLLTTSFGFLHWPAIDRFTDADLIFSPHFDLLHVRRTPRIITFHDLSFLHHPDFFNRKQALWHWLQHYRKQACTADHIIAVSEFTKSDLHELLHVPYEKISVIYSGIHPALHALPRDDAGLSAFREQKELTYPFLLYLGTLEPRKNVLAIIRAFHLLKSKAEFQHYHLVLAGRPGWLYNDIVRAAQTSPYRDHIHFWGSVIPSHKTFLYNLASAFVYPSFFEGFGFPPLEAQACGTPVVVSDRTSLPEIVGEHAPRVNPWSVLDLATAIEHVLTDTAYRNHLIHEGMRNARLFTWEHTAHQVLDLFDHVSPLSRHTTSKWEKTP</sequence>
<dbReference type="SUPFAM" id="SSF53756">
    <property type="entry name" value="UDP-Glycosyltransferase/glycogen phosphorylase"/>
    <property type="match status" value="1"/>
</dbReference>
<protein>
    <recommendedName>
        <fullName evidence="6">Glycosyltransferase family 1 protein</fullName>
    </recommendedName>
</protein>
<feature type="domain" description="Glycosyl transferase family 1" evidence="2">
    <location>
        <begin position="194"/>
        <end position="354"/>
    </location>
</feature>
<proteinExistence type="predicted"/>
<dbReference type="EMBL" id="PFBA01000011">
    <property type="protein sequence ID" value="PIT92748.1"/>
    <property type="molecule type" value="Genomic_DNA"/>
</dbReference>
<dbReference type="Pfam" id="PF13439">
    <property type="entry name" value="Glyco_transf_4"/>
    <property type="match status" value="1"/>
</dbReference>
<dbReference type="GO" id="GO:0016757">
    <property type="term" value="F:glycosyltransferase activity"/>
    <property type="evidence" value="ECO:0007669"/>
    <property type="project" value="InterPro"/>
</dbReference>
<evidence type="ECO:0000259" key="3">
    <source>
        <dbReference type="Pfam" id="PF13439"/>
    </source>
</evidence>
<feature type="domain" description="Glycosyltransferase subfamily 4-like N-terminal" evidence="3">
    <location>
        <begin position="17"/>
        <end position="178"/>
    </location>
</feature>
<organism evidence="4 5">
    <name type="scientific">Candidatus Harrisonbacteria bacterium CG10_big_fil_rev_8_21_14_0_10_42_17</name>
    <dbReference type="NCBI Taxonomy" id="1974584"/>
    <lineage>
        <taxon>Bacteria</taxon>
        <taxon>Candidatus Harrisoniibacteriota</taxon>
    </lineage>
</organism>
<evidence type="ECO:0000259" key="2">
    <source>
        <dbReference type="Pfam" id="PF00534"/>
    </source>
</evidence>
<dbReference type="Pfam" id="PF00534">
    <property type="entry name" value="Glycos_transf_1"/>
    <property type="match status" value="1"/>
</dbReference>
<evidence type="ECO:0000313" key="4">
    <source>
        <dbReference type="EMBL" id="PIT92748.1"/>
    </source>
</evidence>
<gene>
    <name evidence="4" type="ORF">COU08_00790</name>
</gene>